<proteinExistence type="predicted"/>
<dbReference type="InterPro" id="IPR036390">
    <property type="entry name" value="WH_DNA-bd_sf"/>
</dbReference>
<dbReference type="Gene3D" id="1.10.10.10">
    <property type="entry name" value="Winged helix-like DNA-binding domain superfamily/Winged helix DNA-binding domain"/>
    <property type="match status" value="1"/>
</dbReference>
<keyword evidence="3" id="KW-1185">Reference proteome</keyword>
<accession>A0A918NDY8</accession>
<evidence type="ECO:0000256" key="1">
    <source>
        <dbReference type="SAM" id="Coils"/>
    </source>
</evidence>
<name>A0A918NDY8_9GAMM</name>
<keyword evidence="1" id="KW-0175">Coiled coil</keyword>
<dbReference type="SUPFAM" id="SSF46785">
    <property type="entry name" value="Winged helix' DNA-binding domain"/>
    <property type="match status" value="1"/>
</dbReference>
<dbReference type="RefSeq" id="WP_189610167.1">
    <property type="nucleotide sequence ID" value="NZ_BMXR01000007.1"/>
</dbReference>
<protein>
    <submittedName>
        <fullName evidence="2">MarR family EPS-associated transcriptional regulator</fullName>
    </submittedName>
</protein>
<dbReference type="Pfam" id="PF13412">
    <property type="entry name" value="HTH_24"/>
    <property type="match status" value="1"/>
</dbReference>
<gene>
    <name evidence="2" type="ORF">GCM10007392_30360</name>
</gene>
<comment type="caution">
    <text evidence="2">The sequence shown here is derived from an EMBL/GenBank/DDBJ whole genome shotgun (WGS) entry which is preliminary data.</text>
</comment>
<reference evidence="2" key="2">
    <citation type="submission" date="2020-09" db="EMBL/GenBank/DDBJ databases">
        <authorList>
            <person name="Sun Q."/>
            <person name="Kim S."/>
        </authorList>
    </citation>
    <scope>NUCLEOTIDE SEQUENCE</scope>
    <source>
        <strain evidence="2">KCTC 22169</strain>
    </source>
</reference>
<feature type="coiled-coil region" evidence="1">
    <location>
        <begin position="83"/>
        <end position="110"/>
    </location>
</feature>
<dbReference type="InterPro" id="IPR026433">
    <property type="entry name" value="MarR_EPS"/>
</dbReference>
<dbReference type="EMBL" id="BMXR01000007">
    <property type="protein sequence ID" value="GGX60261.1"/>
    <property type="molecule type" value="Genomic_DNA"/>
</dbReference>
<dbReference type="Proteomes" id="UP000626148">
    <property type="component" value="Unassembled WGS sequence"/>
</dbReference>
<dbReference type="AlphaFoldDB" id="A0A918NDY8"/>
<evidence type="ECO:0000313" key="3">
    <source>
        <dbReference type="Proteomes" id="UP000626148"/>
    </source>
</evidence>
<sequence length="120" mass="13913">MLNDEIRYKLLKLLESNPNLSQRELAKELGISLGKVNYCLKAVLERGWIKAENFKSSTNKLAYAYVLTPRGLEEKAAVTVRFLKRKLDEHQMIEDEIKRLRSEVEETRSQVTFSSPQRDG</sequence>
<dbReference type="NCBIfam" id="TIGR04176">
    <property type="entry name" value="MarR_EPS"/>
    <property type="match status" value="1"/>
</dbReference>
<evidence type="ECO:0000313" key="2">
    <source>
        <dbReference type="EMBL" id="GGX60261.1"/>
    </source>
</evidence>
<dbReference type="InterPro" id="IPR036388">
    <property type="entry name" value="WH-like_DNA-bd_sf"/>
</dbReference>
<reference evidence="2" key="1">
    <citation type="journal article" date="2014" name="Int. J. Syst. Evol. Microbiol.">
        <title>Complete genome sequence of Corynebacterium casei LMG S-19264T (=DSM 44701T), isolated from a smear-ripened cheese.</title>
        <authorList>
            <consortium name="US DOE Joint Genome Institute (JGI-PGF)"/>
            <person name="Walter F."/>
            <person name="Albersmeier A."/>
            <person name="Kalinowski J."/>
            <person name="Ruckert C."/>
        </authorList>
    </citation>
    <scope>NUCLEOTIDE SEQUENCE</scope>
    <source>
        <strain evidence="2">KCTC 22169</strain>
    </source>
</reference>
<organism evidence="2 3">
    <name type="scientific">Saccharospirillum salsuginis</name>
    <dbReference type="NCBI Taxonomy" id="418750"/>
    <lineage>
        <taxon>Bacteria</taxon>
        <taxon>Pseudomonadati</taxon>
        <taxon>Pseudomonadota</taxon>
        <taxon>Gammaproteobacteria</taxon>
        <taxon>Oceanospirillales</taxon>
        <taxon>Saccharospirillaceae</taxon>
        <taxon>Saccharospirillum</taxon>
    </lineage>
</organism>